<dbReference type="GO" id="GO:0005886">
    <property type="term" value="C:plasma membrane"/>
    <property type="evidence" value="ECO:0007669"/>
    <property type="project" value="UniProtKB-SubCell"/>
</dbReference>
<dbReference type="RefSeq" id="WP_166008058.1">
    <property type="nucleotide sequence ID" value="NZ_CP049886.1"/>
</dbReference>
<evidence type="ECO:0000256" key="1">
    <source>
        <dbReference type="HAMAP-Rule" id="MF_00386"/>
    </source>
</evidence>
<dbReference type="KEGG" id="vah:G7081_06060"/>
<dbReference type="NCBIfam" id="TIGR00278">
    <property type="entry name" value="membrane protein insertion efficiency factor YidD"/>
    <property type="match status" value="1"/>
</dbReference>
<dbReference type="InterPro" id="IPR002696">
    <property type="entry name" value="Membr_insert_effic_factor_YidD"/>
</dbReference>
<organism evidence="2 3">
    <name type="scientific">Vagococcus coleopterorum</name>
    <dbReference type="NCBI Taxonomy" id="2714946"/>
    <lineage>
        <taxon>Bacteria</taxon>
        <taxon>Bacillati</taxon>
        <taxon>Bacillota</taxon>
        <taxon>Bacilli</taxon>
        <taxon>Lactobacillales</taxon>
        <taxon>Enterococcaceae</taxon>
        <taxon>Vagococcus</taxon>
    </lineage>
</organism>
<accession>A0A6G8ANX0</accession>
<dbReference type="PANTHER" id="PTHR33383">
    <property type="entry name" value="MEMBRANE PROTEIN INSERTION EFFICIENCY FACTOR-RELATED"/>
    <property type="match status" value="1"/>
</dbReference>
<comment type="subcellular location">
    <subcellularLocation>
        <location evidence="1">Cell membrane</location>
        <topology evidence="1">Peripheral membrane protein</topology>
        <orientation evidence="1">Cytoplasmic side</orientation>
    </subcellularLocation>
</comment>
<reference evidence="2 3" key="1">
    <citation type="submission" date="2020-03" db="EMBL/GenBank/DDBJ databases">
        <title>Vagococcus sp. nov., isolated from beetles.</title>
        <authorList>
            <person name="Hyun D.-W."/>
            <person name="Bae J.-W."/>
        </authorList>
    </citation>
    <scope>NUCLEOTIDE SEQUENCE [LARGE SCALE GENOMIC DNA]</scope>
    <source>
        <strain evidence="2 3">HDW17A</strain>
    </source>
</reference>
<evidence type="ECO:0000313" key="2">
    <source>
        <dbReference type="EMBL" id="QIL46670.1"/>
    </source>
</evidence>
<name>A0A6G8ANX0_9ENTE</name>
<comment type="similarity">
    <text evidence="1">Belongs to the UPF0161 family.</text>
</comment>
<gene>
    <name evidence="2" type="primary">yidD</name>
    <name evidence="2" type="ORF">G7081_06060</name>
</gene>
<dbReference type="SMART" id="SM01234">
    <property type="entry name" value="Haemolytic"/>
    <property type="match status" value="1"/>
</dbReference>
<dbReference type="EMBL" id="CP049886">
    <property type="protein sequence ID" value="QIL46670.1"/>
    <property type="molecule type" value="Genomic_DNA"/>
</dbReference>
<dbReference type="HAMAP" id="MF_00386">
    <property type="entry name" value="UPF0161_YidD"/>
    <property type="match status" value="1"/>
</dbReference>
<dbReference type="AlphaFoldDB" id="A0A6G8ANX0"/>
<keyword evidence="3" id="KW-1185">Reference proteome</keyword>
<keyword evidence="1" id="KW-0472">Membrane</keyword>
<dbReference type="Pfam" id="PF01809">
    <property type="entry name" value="YidD"/>
    <property type="match status" value="1"/>
</dbReference>
<evidence type="ECO:0000313" key="3">
    <source>
        <dbReference type="Proteomes" id="UP000500890"/>
    </source>
</evidence>
<keyword evidence="1" id="KW-1003">Cell membrane</keyword>
<protein>
    <recommendedName>
        <fullName evidence="1">Putative membrane protein insertion efficiency factor</fullName>
    </recommendedName>
</protein>
<comment type="function">
    <text evidence="1">Could be involved in insertion of integral membrane proteins into the membrane.</text>
</comment>
<dbReference type="Proteomes" id="UP000500890">
    <property type="component" value="Chromosome"/>
</dbReference>
<proteinExistence type="inferred from homology"/>
<dbReference type="PANTHER" id="PTHR33383:SF1">
    <property type="entry name" value="MEMBRANE PROTEIN INSERTION EFFICIENCY FACTOR-RELATED"/>
    <property type="match status" value="1"/>
</dbReference>
<sequence>MKRLILAIVGFYQRKISPGLPRRCRYHPTCSQYMVDAVNYHGGFKGFIMGIARIFRCQPLVKGGIDYAPLKFTVRRNSDEVYPGPYKKECQCHDEIN</sequence>